<organism evidence="6 7">
    <name type="scientific">Methanococcus aeolicus (strain ATCC BAA-1280 / DSM 17508 / OCM 812 / Nankai-3)</name>
    <dbReference type="NCBI Taxonomy" id="419665"/>
    <lineage>
        <taxon>Archaea</taxon>
        <taxon>Methanobacteriati</taxon>
        <taxon>Methanobacteriota</taxon>
        <taxon>Methanomada group</taxon>
        <taxon>Methanococci</taxon>
        <taxon>Methanococcales</taxon>
        <taxon>Methanococcaceae</taxon>
        <taxon>Methanococcus</taxon>
    </lineage>
</organism>
<evidence type="ECO:0000256" key="3">
    <source>
        <dbReference type="ARBA" id="ARBA00023004"/>
    </source>
</evidence>
<keyword evidence="7" id="KW-1185">Reference proteome</keyword>
<dbReference type="GO" id="GO:0046872">
    <property type="term" value="F:metal ion binding"/>
    <property type="evidence" value="ECO:0007669"/>
    <property type="project" value="UniProtKB-KW"/>
</dbReference>
<dbReference type="InterPro" id="IPR045375">
    <property type="entry name" value="Put_radical_SAM-like_N"/>
</dbReference>
<dbReference type="NCBIfam" id="TIGR03278">
    <property type="entry name" value="methan_mark_10"/>
    <property type="match status" value="1"/>
</dbReference>
<evidence type="ECO:0000259" key="5">
    <source>
        <dbReference type="PROSITE" id="PS51918"/>
    </source>
</evidence>
<keyword evidence="2" id="KW-0479">Metal-binding</keyword>
<dbReference type="AlphaFoldDB" id="A6UWG6"/>
<feature type="domain" description="Radical SAM core" evidence="5">
    <location>
        <begin position="67"/>
        <end position="291"/>
    </location>
</feature>
<gene>
    <name evidence="6" type="ordered locus">Maeo_1262</name>
</gene>
<sequence>MENNFNFNQFSNMNNIDNMSNFDFGFSEDNLGKKLPQNKNYDKSLLVDLKGEPGKNCGGFCKFCYFRKVNNSNPVPLGCKNCTFQIGCDYCTNSIREINGDFIPLPFAIQQIQNALFFEEYHKINITSGGDVSFYPQLAELCDYIKQLNLKIHLGYTSGKGFKSVETVKQLINCGVDETTFSVFSTNPKIREEWLNDPNAENSLNCLKYLCKYCEVHCAIILVPNVNDGEELKKTINDLIEWGAHAVILMRFANRTKHGLILENEPLIEGEEFEPHDIEAFKNIVKETYEEFGDKIRITGTPLYDPLTNAPFAIAYEEDLLIKLREKIKSEATIITGNISYIYLNKIFKDTPINIVKVNKDISDLITSKDLETVNLDNLTDTVFIPPMAFVHDRAAEEILNRDGKGRIVLRGVDKLTVDGEVSGTMTKEEVLNFELDAFNELIEKINFFGAPCKK</sequence>
<dbReference type="InterPro" id="IPR013785">
    <property type="entry name" value="Aldolase_TIM"/>
</dbReference>
<evidence type="ECO:0000256" key="2">
    <source>
        <dbReference type="ARBA" id="ARBA00022723"/>
    </source>
</evidence>
<dbReference type="InterPro" id="IPR017672">
    <property type="entry name" value="MA_4551-like"/>
</dbReference>
<keyword evidence="3" id="KW-0408">Iron</keyword>
<dbReference type="Pfam" id="PF19238">
    <property type="entry name" value="Radical_SAM_2"/>
    <property type="match status" value="1"/>
</dbReference>
<accession>A6UWG6</accession>
<dbReference type="eggNOG" id="arCOG00950">
    <property type="taxonomic scope" value="Archaea"/>
</dbReference>
<reference evidence="6" key="1">
    <citation type="submission" date="2007-06" db="EMBL/GenBank/DDBJ databases">
        <title>Complete sequence of Methanococcus aeolicus Nankai-3.</title>
        <authorList>
            <consortium name="US DOE Joint Genome Institute"/>
            <person name="Copeland A."/>
            <person name="Lucas S."/>
            <person name="Lapidus A."/>
            <person name="Barry K."/>
            <person name="Glavina del Rio T."/>
            <person name="Dalin E."/>
            <person name="Tice H."/>
            <person name="Pitluck S."/>
            <person name="Chain P."/>
            <person name="Malfatti S."/>
            <person name="Shin M."/>
            <person name="Vergez L."/>
            <person name="Schmutz J."/>
            <person name="Larimer F."/>
            <person name="Land M."/>
            <person name="Hauser L."/>
            <person name="Kyrpides N."/>
            <person name="Lykidis A."/>
            <person name="Sieprawska-Lupa M."/>
            <person name="Whitman W.B."/>
            <person name="Richardson P."/>
        </authorList>
    </citation>
    <scope>NUCLEOTIDE SEQUENCE [LARGE SCALE GENOMIC DNA]</scope>
    <source>
        <strain evidence="6">Nankai-3</strain>
    </source>
</reference>
<dbReference type="STRING" id="419665.Maeo_1262"/>
<dbReference type="OrthoDB" id="63821at2157"/>
<dbReference type="SUPFAM" id="SSF102114">
    <property type="entry name" value="Radical SAM enzymes"/>
    <property type="match status" value="1"/>
</dbReference>
<proteinExistence type="predicted"/>
<name>A6UWG6_META3</name>
<protein>
    <recommendedName>
        <fullName evidence="5">Radical SAM core domain-containing protein</fullName>
    </recommendedName>
</protein>
<dbReference type="PROSITE" id="PS51918">
    <property type="entry name" value="RADICAL_SAM"/>
    <property type="match status" value="1"/>
</dbReference>
<dbReference type="EMBL" id="CP000743">
    <property type="protein sequence ID" value="ABR56838.1"/>
    <property type="molecule type" value="Genomic_DNA"/>
</dbReference>
<evidence type="ECO:0000256" key="1">
    <source>
        <dbReference type="ARBA" id="ARBA00022691"/>
    </source>
</evidence>
<evidence type="ECO:0000313" key="7">
    <source>
        <dbReference type="Proteomes" id="UP000001106"/>
    </source>
</evidence>
<dbReference type="Gene3D" id="3.20.20.70">
    <property type="entry name" value="Aldolase class I"/>
    <property type="match status" value="1"/>
</dbReference>
<dbReference type="Proteomes" id="UP000001106">
    <property type="component" value="Chromosome"/>
</dbReference>
<dbReference type="SFLD" id="SFLDS00029">
    <property type="entry name" value="Radical_SAM"/>
    <property type="match status" value="1"/>
</dbReference>
<dbReference type="InterPro" id="IPR007197">
    <property type="entry name" value="rSAM"/>
</dbReference>
<dbReference type="HOGENOM" id="CLU_668380_0_0_2"/>
<dbReference type="KEGG" id="mae:Maeo_1262"/>
<dbReference type="GO" id="GO:0051536">
    <property type="term" value="F:iron-sulfur cluster binding"/>
    <property type="evidence" value="ECO:0007669"/>
    <property type="project" value="UniProtKB-KW"/>
</dbReference>
<dbReference type="InterPro" id="IPR058240">
    <property type="entry name" value="rSAM_sf"/>
</dbReference>
<evidence type="ECO:0000313" key="6">
    <source>
        <dbReference type="EMBL" id="ABR56838.1"/>
    </source>
</evidence>
<keyword evidence="4" id="KW-0411">Iron-sulfur</keyword>
<dbReference type="GO" id="GO:0003824">
    <property type="term" value="F:catalytic activity"/>
    <property type="evidence" value="ECO:0007669"/>
    <property type="project" value="InterPro"/>
</dbReference>
<evidence type="ECO:0000256" key="4">
    <source>
        <dbReference type="ARBA" id="ARBA00023014"/>
    </source>
</evidence>
<keyword evidence="1" id="KW-0949">S-adenosyl-L-methionine</keyword>